<dbReference type="GO" id="GO:0034039">
    <property type="term" value="F:8-oxo-7,8-dihydroguanine DNA N-glycosylase activity"/>
    <property type="evidence" value="ECO:0007669"/>
    <property type="project" value="TreeGrafter"/>
</dbReference>
<keyword evidence="6" id="KW-0479">Metal-binding</keyword>
<dbReference type="InterPro" id="IPR003265">
    <property type="entry name" value="HhH-GPD_domain"/>
</dbReference>
<dbReference type="GO" id="GO:0006298">
    <property type="term" value="P:mismatch repair"/>
    <property type="evidence" value="ECO:0007669"/>
    <property type="project" value="TreeGrafter"/>
</dbReference>
<dbReference type="Gene3D" id="1.10.1670.10">
    <property type="entry name" value="Helix-hairpin-Helix base-excision DNA repair enzymes (C-terminal)"/>
    <property type="match status" value="1"/>
</dbReference>
<evidence type="ECO:0000256" key="6">
    <source>
        <dbReference type="ARBA" id="ARBA00022723"/>
    </source>
</evidence>
<dbReference type="HAMAP" id="MF_00095">
    <property type="entry name" value="SfsA"/>
    <property type="match status" value="1"/>
</dbReference>
<dbReference type="NCBIfam" id="TIGR01084">
    <property type="entry name" value="mutY"/>
    <property type="match status" value="1"/>
</dbReference>
<dbReference type="Gene3D" id="1.10.340.30">
    <property type="entry name" value="Hypothetical protein, domain 2"/>
    <property type="match status" value="1"/>
</dbReference>
<keyword evidence="7" id="KW-0227">DNA damage</keyword>
<evidence type="ECO:0000259" key="14">
    <source>
        <dbReference type="SMART" id="SM00478"/>
    </source>
</evidence>
<dbReference type="InterPro" id="IPR005760">
    <property type="entry name" value="A/G_AdeGlyc_MutY"/>
</dbReference>
<evidence type="ECO:0000256" key="9">
    <source>
        <dbReference type="ARBA" id="ARBA00023004"/>
    </source>
</evidence>
<dbReference type="PANTHER" id="PTHR42944">
    <property type="entry name" value="ADENINE DNA GLYCOSYLASE"/>
    <property type="match status" value="1"/>
</dbReference>
<dbReference type="GO" id="GO:0035485">
    <property type="term" value="F:adenine/guanine mispair binding"/>
    <property type="evidence" value="ECO:0007669"/>
    <property type="project" value="TreeGrafter"/>
</dbReference>
<dbReference type="Pfam" id="PF17746">
    <property type="entry name" value="SfsA_N"/>
    <property type="match status" value="1"/>
</dbReference>
<dbReference type="CDD" id="cd03431">
    <property type="entry name" value="NUDIX_DNA_Glycosylase_C-MutY"/>
    <property type="match status" value="1"/>
</dbReference>
<evidence type="ECO:0000256" key="5">
    <source>
        <dbReference type="ARBA" id="ARBA00022485"/>
    </source>
</evidence>
<dbReference type="SMART" id="SM00478">
    <property type="entry name" value="ENDO3c"/>
    <property type="match status" value="1"/>
</dbReference>
<dbReference type="InterPro" id="IPR005224">
    <property type="entry name" value="SfsA"/>
</dbReference>
<dbReference type="SUPFAM" id="SSF48150">
    <property type="entry name" value="DNA-glycosylase"/>
    <property type="match status" value="1"/>
</dbReference>
<proteinExistence type="inferred from homology"/>
<dbReference type="GO" id="GO:0000701">
    <property type="term" value="F:purine-specific mismatch base pair DNA N-glycosylase activity"/>
    <property type="evidence" value="ECO:0007669"/>
    <property type="project" value="UniProtKB-EC"/>
</dbReference>
<evidence type="ECO:0000313" key="15">
    <source>
        <dbReference type="EMBL" id="RGK41627.1"/>
    </source>
</evidence>
<dbReference type="Proteomes" id="UP000260793">
    <property type="component" value="Unassembled WGS sequence"/>
</dbReference>
<dbReference type="Pfam" id="PF14815">
    <property type="entry name" value="NUDIX_4"/>
    <property type="match status" value="1"/>
</dbReference>
<keyword evidence="10" id="KW-0411">Iron-sulfur</keyword>
<evidence type="ECO:0000256" key="3">
    <source>
        <dbReference type="ARBA" id="ARBA00002933"/>
    </source>
</evidence>
<dbReference type="Gene3D" id="3.40.1350.60">
    <property type="match status" value="1"/>
</dbReference>
<gene>
    <name evidence="13" type="primary">sfsA</name>
    <name evidence="15" type="ORF">DXD17_03770</name>
</gene>
<evidence type="ECO:0000256" key="8">
    <source>
        <dbReference type="ARBA" id="ARBA00022801"/>
    </source>
</evidence>
<dbReference type="EMBL" id="QSQN01000007">
    <property type="protein sequence ID" value="RGK41627.1"/>
    <property type="molecule type" value="Genomic_DNA"/>
</dbReference>
<dbReference type="AlphaFoldDB" id="A0A3E4LW31"/>
<dbReference type="InterPro" id="IPR040452">
    <property type="entry name" value="SfsA_C"/>
</dbReference>
<dbReference type="FunFam" id="1.10.340.30:FF:000002">
    <property type="entry name" value="Adenine DNA glycosylase"/>
    <property type="match status" value="1"/>
</dbReference>
<dbReference type="Pfam" id="PF03749">
    <property type="entry name" value="SfsA"/>
    <property type="match status" value="1"/>
</dbReference>
<dbReference type="InterPro" id="IPR023170">
    <property type="entry name" value="HhH_base_excis_C"/>
</dbReference>
<feature type="domain" description="HhH-GPD" evidence="14">
    <location>
        <begin position="266"/>
        <end position="417"/>
    </location>
</feature>
<protein>
    <recommendedName>
        <fullName evidence="13">Sugar fermentation stimulation protein homolog</fullName>
    </recommendedName>
</protein>
<keyword evidence="9" id="KW-0408">Iron</keyword>
<reference evidence="15 16" key="1">
    <citation type="submission" date="2018-08" db="EMBL/GenBank/DDBJ databases">
        <title>A genome reference for cultivated species of the human gut microbiota.</title>
        <authorList>
            <person name="Zou Y."/>
            <person name="Xue W."/>
            <person name="Luo G."/>
        </authorList>
    </citation>
    <scope>NUCLEOTIDE SEQUENCE [LARGE SCALE GENOMIC DNA]</scope>
    <source>
        <strain evidence="15 16">TF11-7</strain>
    </source>
</reference>
<dbReference type="InterPro" id="IPR011257">
    <property type="entry name" value="DNA_glycosylase"/>
</dbReference>
<evidence type="ECO:0000256" key="4">
    <source>
        <dbReference type="ARBA" id="ARBA00008343"/>
    </source>
</evidence>
<dbReference type="CDD" id="cd00056">
    <property type="entry name" value="ENDO3c"/>
    <property type="match status" value="1"/>
</dbReference>
<dbReference type="Gene3D" id="3.90.79.10">
    <property type="entry name" value="Nucleoside Triphosphate Pyrophosphohydrolase"/>
    <property type="match status" value="1"/>
</dbReference>
<dbReference type="Gene3D" id="2.40.50.580">
    <property type="match status" value="1"/>
</dbReference>
<dbReference type="RefSeq" id="WP_117687801.1">
    <property type="nucleotide sequence ID" value="NZ_QSQN01000007.1"/>
</dbReference>
<comment type="function">
    <text evidence="3">Adenine glycosylase active on G-A mispairs. MutY also corrects error-prone DNA synthesis past GO lesions which are due to the oxidatively damaged form of guanine: 7,8-dihydro-8-oxoguanine (8-oxo-dGTP).</text>
</comment>
<dbReference type="GO" id="GO:0006284">
    <property type="term" value="P:base-excision repair"/>
    <property type="evidence" value="ECO:0007669"/>
    <property type="project" value="InterPro"/>
</dbReference>
<dbReference type="CDD" id="cd22359">
    <property type="entry name" value="SfsA-like_bacterial"/>
    <property type="match status" value="1"/>
</dbReference>
<evidence type="ECO:0000256" key="1">
    <source>
        <dbReference type="ARBA" id="ARBA00000843"/>
    </source>
</evidence>
<dbReference type="Pfam" id="PF00730">
    <property type="entry name" value="HhH-GPD"/>
    <property type="match status" value="1"/>
</dbReference>
<evidence type="ECO:0000256" key="11">
    <source>
        <dbReference type="ARBA" id="ARBA00023204"/>
    </source>
</evidence>
<dbReference type="FunFam" id="2.40.50.580:FF:000002">
    <property type="entry name" value="Sugar fermentation stimulation protein homolog"/>
    <property type="match status" value="1"/>
</dbReference>
<organism evidence="15 16">
    <name type="scientific">[Ruminococcus] lactaris</name>
    <dbReference type="NCBI Taxonomy" id="46228"/>
    <lineage>
        <taxon>Bacteria</taxon>
        <taxon>Bacillati</taxon>
        <taxon>Bacillota</taxon>
        <taxon>Clostridia</taxon>
        <taxon>Lachnospirales</taxon>
        <taxon>Lachnospiraceae</taxon>
        <taxon>Mediterraneibacter</taxon>
    </lineage>
</organism>
<keyword evidence="8" id="KW-0378">Hydrolase</keyword>
<evidence type="ECO:0000256" key="13">
    <source>
        <dbReference type="HAMAP-Rule" id="MF_00095"/>
    </source>
</evidence>
<dbReference type="GO" id="GO:0051539">
    <property type="term" value="F:4 iron, 4 sulfur cluster binding"/>
    <property type="evidence" value="ECO:0007669"/>
    <property type="project" value="UniProtKB-KW"/>
</dbReference>
<keyword evidence="11" id="KW-0234">DNA repair</keyword>
<sequence length="578" mass="66757">MKYERIEKAVFLERENRFVAYVELEGKREKVHVKNTGRCEELLIPGAEVYLQKSENEKRATLWDLIAVKKGERLVNLDSQIPNRCVEEWLQTGNLFKEIQCIRPEITYGNSRLDLYAEGDGKKAFIEVKGVTLEEDGVCLFPDAPSERAVRHIEELIKAKKEGYEAILFFVIQMKEVRYFTPNQKTQPEFAEALKRAKAAGVKILAYDCEVSKDKIRICDPVDVVLESPQMKETVPLIVEWYRKNRRDLPWRKNINAYRVWISEIMLQQTRVEAVKPYYERFLSELPDIEALANVEEDKLLKLWEGLGYYNRARNLKLAAQQIMEQYGGKFPETYEKIRELKGIGNYTAGAIGSFVYDLQKPAVDGNVFRVVSRILEDADDILKASTRKKVESLLEEVIPKESPGDFNQGLIELGAIVCLPGGEPKCEICPVSHLCLAHRDGCELEYPVKKKAKERRVEKKTILRFCDNEEVAIRKRPDTGLLAGLYEFPNVEGHLKQKEVIEYAKSLGLTPVRVKKLPDAKHIFSHVEWQMKGYEVIVDELERELDQKIWSEQVIFAEKEELEKKYPMPSAFAAYQL</sequence>
<dbReference type="SUPFAM" id="SSF55811">
    <property type="entry name" value="Nudix"/>
    <property type="match status" value="1"/>
</dbReference>
<dbReference type="PANTHER" id="PTHR42944:SF1">
    <property type="entry name" value="ADENINE DNA GLYCOSYLASE"/>
    <property type="match status" value="1"/>
</dbReference>
<evidence type="ECO:0000256" key="12">
    <source>
        <dbReference type="ARBA" id="ARBA00023295"/>
    </source>
</evidence>
<dbReference type="NCBIfam" id="TIGR00230">
    <property type="entry name" value="sfsA"/>
    <property type="match status" value="1"/>
</dbReference>
<comment type="similarity">
    <text evidence="13">Belongs to the SfsA family.</text>
</comment>
<keyword evidence="5" id="KW-0004">4Fe-4S</keyword>
<comment type="catalytic activity">
    <reaction evidence="1">
        <text>Hydrolyzes free adenine bases from 7,8-dihydro-8-oxoguanine:adenine mismatched double-stranded DNA, leaving an apurinic site.</text>
        <dbReference type="EC" id="3.2.2.31"/>
    </reaction>
</comment>
<comment type="similarity">
    <text evidence="4">Belongs to the Nth/MutY family.</text>
</comment>
<evidence type="ECO:0000256" key="2">
    <source>
        <dbReference type="ARBA" id="ARBA00001966"/>
    </source>
</evidence>
<name>A0A3E4LW31_9FIRM</name>
<accession>A0A3E4LW31</accession>
<dbReference type="InterPro" id="IPR029119">
    <property type="entry name" value="MutY_C"/>
</dbReference>
<dbReference type="InterPro" id="IPR015797">
    <property type="entry name" value="NUDIX_hydrolase-like_dom_sf"/>
</dbReference>
<dbReference type="InterPro" id="IPR044298">
    <property type="entry name" value="MIG/MutY"/>
</dbReference>
<dbReference type="InterPro" id="IPR041465">
    <property type="entry name" value="SfsA_N"/>
</dbReference>
<evidence type="ECO:0000256" key="7">
    <source>
        <dbReference type="ARBA" id="ARBA00022763"/>
    </source>
</evidence>
<dbReference type="GO" id="GO:0046872">
    <property type="term" value="F:metal ion binding"/>
    <property type="evidence" value="ECO:0007669"/>
    <property type="project" value="UniProtKB-KW"/>
</dbReference>
<comment type="cofactor">
    <cofactor evidence="2">
        <name>[4Fe-4S] cluster</name>
        <dbReference type="ChEBI" id="CHEBI:49883"/>
    </cofactor>
</comment>
<comment type="caution">
    <text evidence="15">The sequence shown here is derived from an EMBL/GenBank/DDBJ whole genome shotgun (WGS) entry which is preliminary data.</text>
</comment>
<evidence type="ECO:0000313" key="16">
    <source>
        <dbReference type="Proteomes" id="UP000260793"/>
    </source>
</evidence>
<dbReference type="GO" id="GO:0032357">
    <property type="term" value="F:oxidized purine DNA binding"/>
    <property type="evidence" value="ECO:0007669"/>
    <property type="project" value="TreeGrafter"/>
</dbReference>
<evidence type="ECO:0000256" key="10">
    <source>
        <dbReference type="ARBA" id="ARBA00023014"/>
    </source>
</evidence>
<keyword evidence="12" id="KW-0326">Glycosidase</keyword>